<dbReference type="InterPro" id="IPR040911">
    <property type="entry name" value="Exostosin_GT47"/>
</dbReference>
<keyword evidence="2" id="KW-1015">Disulfide bond</keyword>
<evidence type="ECO:0000256" key="1">
    <source>
        <dbReference type="ARBA" id="ARBA00010271"/>
    </source>
</evidence>
<feature type="domain" description="EGF-like" evidence="4">
    <location>
        <begin position="71"/>
        <end position="105"/>
    </location>
</feature>
<dbReference type="PROSITE" id="PS00022">
    <property type="entry name" value="EGF_1"/>
    <property type="match status" value="1"/>
</dbReference>
<proteinExistence type="inferred from homology"/>
<keyword evidence="6" id="KW-1185">Reference proteome</keyword>
<dbReference type="GO" id="GO:0016757">
    <property type="term" value="F:glycosyltransferase activity"/>
    <property type="evidence" value="ECO:0007669"/>
    <property type="project" value="InterPro"/>
</dbReference>
<feature type="compositionally biased region" description="Low complexity" evidence="3">
    <location>
        <begin position="244"/>
        <end position="258"/>
    </location>
</feature>
<evidence type="ECO:0000313" key="5">
    <source>
        <dbReference type="EMBL" id="KAL1520780.1"/>
    </source>
</evidence>
<accession>A0AB34JIN7</accession>
<dbReference type="PROSITE" id="PS50026">
    <property type="entry name" value="EGF_3"/>
    <property type="match status" value="1"/>
</dbReference>
<dbReference type="EMBL" id="JBGBPQ010000008">
    <property type="protein sequence ID" value="KAL1520780.1"/>
    <property type="molecule type" value="Genomic_DNA"/>
</dbReference>
<protein>
    <recommendedName>
        <fullName evidence="4">EGF-like domain-containing protein</fullName>
    </recommendedName>
</protein>
<reference evidence="5 6" key="1">
    <citation type="journal article" date="2024" name="Science">
        <title>Giant polyketide synthase enzymes in the biosynthesis of giant marine polyether toxins.</title>
        <authorList>
            <person name="Fallon T.R."/>
            <person name="Shende V.V."/>
            <person name="Wierzbicki I.H."/>
            <person name="Pendleton A.L."/>
            <person name="Watervoot N.F."/>
            <person name="Auber R.P."/>
            <person name="Gonzalez D.J."/>
            <person name="Wisecaver J.H."/>
            <person name="Moore B.S."/>
        </authorList>
    </citation>
    <scope>NUCLEOTIDE SEQUENCE [LARGE SCALE GENOMIC DNA]</scope>
    <source>
        <strain evidence="5 6">12B1</strain>
    </source>
</reference>
<comment type="caution">
    <text evidence="5">The sequence shown here is derived from an EMBL/GenBank/DDBJ whole genome shotgun (WGS) entry which is preliminary data.</text>
</comment>
<evidence type="ECO:0000313" key="6">
    <source>
        <dbReference type="Proteomes" id="UP001515480"/>
    </source>
</evidence>
<evidence type="ECO:0000256" key="2">
    <source>
        <dbReference type="PROSITE-ProRule" id="PRU00076"/>
    </source>
</evidence>
<name>A0AB34JIN7_PRYPA</name>
<evidence type="ECO:0000259" key="4">
    <source>
        <dbReference type="PROSITE" id="PS50026"/>
    </source>
</evidence>
<feature type="region of interest" description="Disordered" evidence="3">
    <location>
        <begin position="229"/>
        <end position="266"/>
    </location>
</feature>
<dbReference type="InterPro" id="IPR000742">
    <property type="entry name" value="EGF"/>
</dbReference>
<organism evidence="5 6">
    <name type="scientific">Prymnesium parvum</name>
    <name type="common">Toxic golden alga</name>
    <dbReference type="NCBI Taxonomy" id="97485"/>
    <lineage>
        <taxon>Eukaryota</taxon>
        <taxon>Haptista</taxon>
        <taxon>Haptophyta</taxon>
        <taxon>Prymnesiophyceae</taxon>
        <taxon>Prymnesiales</taxon>
        <taxon>Prymnesiaceae</taxon>
        <taxon>Prymnesium</taxon>
    </lineage>
</organism>
<dbReference type="PANTHER" id="PTHR11062:SF281">
    <property type="entry name" value="EXOSTOSIN-LIKE 2"/>
    <property type="match status" value="1"/>
</dbReference>
<sequence length="688" mass="74694">MRAHPSNLPPHADLARGAFFIGSAGGFASRAAELSSMRRAAGWRREDSAAACVGARCAAAPPRLTGCAWHWPRGCPAACGARGGVCLPPLGRCDCPRGRYGASCEVPVQPALARPAEHHGWCVYNDSRPFFCDRPLCVHSAAEAPLGVRCVGEPLERCPRRCSARGECRGGACRCWPGHRGAACEASAAWHCLADCLGRGACERGFCVCRPPYYGVDCSLSPPASPATQPVGHLGTISFPPPSSTATASSPASSSTSASPPPPDEAEGSACLRPCVYVYELPARMTVLALKAEPEWGFYAHGPADYRAFIAVHASLLRSRHRTADPTAADLFYVPAWDFHGSWGNPEVTWRAQQYVRTLLPYWNRSGGADHVWANTRDAAGCSTPWGSVWEETHASIVLSNWGGVTGLAGVPTERCFDARRDVVIPGVLRAEIAARSPFLPFYREAPHAAAAAAAAAAAPHVWRRRDTLLFFHGALCWQTYDHVRSLAELARKCARRHGFIDDYAFGARHQLYVRFRNEPGFLLRATDVLPAPPPADLSELMLRSTFCFCPSGTGWGMRVYHAAALGCIPVILQRDAAKRYPPVLQAFEGELLDWSSFAVRLEPDELPRLPAILRAIASNGSALAAKRRALGEVWTRLLWRVALPPDVAHALRRAPDAFDSLMQIFGLRLQAGDVRSSVPYTRSKRER</sequence>
<dbReference type="InterPro" id="IPR004263">
    <property type="entry name" value="Exostosin"/>
</dbReference>
<comment type="caution">
    <text evidence="2">Lacks conserved residue(s) required for the propagation of feature annotation.</text>
</comment>
<dbReference type="AlphaFoldDB" id="A0AB34JIN7"/>
<feature type="disulfide bond" evidence="2">
    <location>
        <begin position="95"/>
        <end position="104"/>
    </location>
</feature>
<dbReference type="PANTHER" id="PTHR11062">
    <property type="entry name" value="EXOSTOSIN HEPARAN SULFATE GLYCOSYLTRANSFERASE -RELATED"/>
    <property type="match status" value="1"/>
</dbReference>
<dbReference type="Proteomes" id="UP001515480">
    <property type="component" value="Unassembled WGS sequence"/>
</dbReference>
<gene>
    <name evidence="5" type="ORF">AB1Y20_022344</name>
</gene>
<comment type="similarity">
    <text evidence="1">Belongs to the glycosyltransferase 47 family.</text>
</comment>
<dbReference type="Gene3D" id="2.10.25.10">
    <property type="entry name" value="Laminin"/>
    <property type="match status" value="1"/>
</dbReference>
<evidence type="ECO:0000256" key="3">
    <source>
        <dbReference type="SAM" id="MobiDB-lite"/>
    </source>
</evidence>
<dbReference type="Pfam" id="PF03016">
    <property type="entry name" value="Exostosin_GT47"/>
    <property type="match status" value="1"/>
</dbReference>
<keyword evidence="2" id="KW-0245">EGF-like domain</keyword>